<dbReference type="InterPro" id="IPR029248">
    <property type="entry name" value="TMEM107"/>
</dbReference>
<dbReference type="GO" id="GO:0016020">
    <property type="term" value="C:membrane"/>
    <property type="evidence" value="ECO:0007669"/>
    <property type="project" value="UniProtKB-SubCell"/>
</dbReference>
<sequence>MGRISGLVPSRFLTLLAHLVIVITLFWSRRPPSCY</sequence>
<evidence type="ECO:0000313" key="8">
    <source>
        <dbReference type="Ensembl" id="ENSPCOP00000009798.1"/>
    </source>
</evidence>
<comment type="subcellular location">
    <subcellularLocation>
        <location evidence="1">Membrane</location>
        <topology evidence="1">Multi-pass membrane protein</topology>
    </subcellularLocation>
</comment>
<evidence type="ECO:0000256" key="5">
    <source>
        <dbReference type="ARBA" id="ARBA00022989"/>
    </source>
</evidence>
<evidence type="ECO:0000313" key="9">
    <source>
        <dbReference type="Proteomes" id="UP000233160"/>
    </source>
</evidence>
<dbReference type="Ensembl" id="ENSPCOT00000020370.1">
    <property type="protein sequence ID" value="ENSPCOP00000009798.1"/>
    <property type="gene ID" value="ENSPCOG00000016307.1"/>
</dbReference>
<evidence type="ECO:0000256" key="7">
    <source>
        <dbReference type="SAM" id="Phobius"/>
    </source>
</evidence>
<name>A0A2K6F757_PROCO</name>
<dbReference type="GO" id="GO:1904491">
    <property type="term" value="P:protein localization to ciliary transition zone"/>
    <property type="evidence" value="ECO:0007669"/>
    <property type="project" value="TreeGrafter"/>
</dbReference>
<evidence type="ECO:0000256" key="1">
    <source>
        <dbReference type="ARBA" id="ARBA00004141"/>
    </source>
</evidence>
<feature type="transmembrane region" description="Helical" evidence="7">
    <location>
        <begin position="12"/>
        <end position="29"/>
    </location>
</feature>
<dbReference type="GO" id="GO:1905515">
    <property type="term" value="P:non-motile cilium assembly"/>
    <property type="evidence" value="ECO:0007669"/>
    <property type="project" value="TreeGrafter"/>
</dbReference>
<dbReference type="PANTHER" id="PTHR34341:SF1">
    <property type="entry name" value="TRANSMEMBRANE PROTEIN 107"/>
    <property type="match status" value="1"/>
</dbReference>
<accession>A0A2K6F757</accession>
<evidence type="ECO:0000256" key="2">
    <source>
        <dbReference type="ARBA" id="ARBA00015652"/>
    </source>
</evidence>
<evidence type="ECO:0000256" key="4">
    <source>
        <dbReference type="ARBA" id="ARBA00022794"/>
    </source>
</evidence>
<gene>
    <name evidence="8" type="primary">TMEM107</name>
</gene>
<dbReference type="PANTHER" id="PTHR34341">
    <property type="entry name" value="TRANSMEMBRANE PROTEIN 107"/>
    <property type="match status" value="1"/>
</dbReference>
<keyword evidence="3 7" id="KW-0812">Transmembrane</keyword>
<evidence type="ECO:0000256" key="3">
    <source>
        <dbReference type="ARBA" id="ARBA00022692"/>
    </source>
</evidence>
<reference evidence="8" key="1">
    <citation type="submission" date="2025-08" db="UniProtKB">
        <authorList>
            <consortium name="Ensembl"/>
        </authorList>
    </citation>
    <scope>IDENTIFICATION</scope>
</reference>
<dbReference type="GeneTree" id="ENSGT00390000014827"/>
<keyword evidence="6 7" id="KW-0472">Membrane</keyword>
<dbReference type="Proteomes" id="UP000233160">
    <property type="component" value="Unassembled WGS sequence"/>
</dbReference>
<proteinExistence type="predicted"/>
<dbReference type="Pfam" id="PF14995">
    <property type="entry name" value="TMEM107"/>
    <property type="match status" value="1"/>
</dbReference>
<keyword evidence="4" id="KW-0970">Cilium biogenesis/degradation</keyword>
<evidence type="ECO:0000256" key="6">
    <source>
        <dbReference type="ARBA" id="ARBA00023136"/>
    </source>
</evidence>
<organism evidence="8 9">
    <name type="scientific">Propithecus coquereli</name>
    <name type="common">Coquerel's sifaka</name>
    <name type="synonym">Propithecus verreauxi coquereli</name>
    <dbReference type="NCBI Taxonomy" id="379532"/>
    <lineage>
        <taxon>Eukaryota</taxon>
        <taxon>Metazoa</taxon>
        <taxon>Chordata</taxon>
        <taxon>Craniata</taxon>
        <taxon>Vertebrata</taxon>
        <taxon>Euteleostomi</taxon>
        <taxon>Mammalia</taxon>
        <taxon>Eutheria</taxon>
        <taxon>Euarchontoglires</taxon>
        <taxon>Primates</taxon>
        <taxon>Strepsirrhini</taxon>
        <taxon>Lemuriformes</taxon>
        <taxon>Indriidae</taxon>
        <taxon>Propithecus</taxon>
    </lineage>
</organism>
<keyword evidence="9" id="KW-1185">Reference proteome</keyword>
<keyword evidence="5 7" id="KW-1133">Transmembrane helix</keyword>
<dbReference type="AlphaFoldDB" id="A0A2K6F757"/>
<protein>
    <recommendedName>
        <fullName evidence="2">Transmembrane protein 107</fullName>
    </recommendedName>
</protein>
<reference evidence="8" key="2">
    <citation type="submission" date="2025-09" db="UniProtKB">
        <authorList>
            <consortium name="Ensembl"/>
        </authorList>
    </citation>
    <scope>IDENTIFICATION</scope>
</reference>
<dbReference type="GO" id="GO:0036038">
    <property type="term" value="C:MKS complex"/>
    <property type="evidence" value="ECO:0007669"/>
    <property type="project" value="TreeGrafter"/>
</dbReference>